<dbReference type="AlphaFoldDB" id="A0AAD4EER7"/>
<proteinExistence type="predicted"/>
<organism evidence="1 2">
    <name type="scientific">Suillus fuscotomentosus</name>
    <dbReference type="NCBI Taxonomy" id="1912939"/>
    <lineage>
        <taxon>Eukaryota</taxon>
        <taxon>Fungi</taxon>
        <taxon>Dikarya</taxon>
        <taxon>Basidiomycota</taxon>
        <taxon>Agaricomycotina</taxon>
        <taxon>Agaricomycetes</taxon>
        <taxon>Agaricomycetidae</taxon>
        <taxon>Boletales</taxon>
        <taxon>Suillineae</taxon>
        <taxon>Suillaceae</taxon>
        <taxon>Suillus</taxon>
    </lineage>
</organism>
<dbReference type="GeneID" id="64658369"/>
<sequence>MCKNGGIADVLGVGQTVFEEIWEAQVDMGLEKNPWAPFDDEYEVNKTATDEFLKLAIPSFTSNYTFQKKLDKLPTGPGWTSEIVMSTGDQGDPVECVHDLIGNPTFKDYLSYVPEQVFADPQGTTWVYDEMWTGDWWWNMQECLPSGAIVAPVRLASDKTNLTHFHGNKATWPIYLTIRNIKKDIHRQPSKHATVLIGYLPISKMLHFKDDEGRQIAHYHLFHNCMWLVTKPLVNADRHRVDMISYIADHPEQCLIACCKENHCPCSTLKHHKNGEDPHLFEDHGLRAIYFPFWSHLPHTDIFMCITPDILHQLHKGVFKDHIVSWCSTIISDTEFDAHFQAMSDFHGLHHFKWGISTVSQWTCMEHKEMQHVVLGVIAGAAAHAVLDFIYYAQYQAHMDTTLAWMQEALDVFHLRLCQHFNIPKVHSMCHYVHADGFNLESPECLHIDYAKDAYQASSKVDYIVQMC</sequence>
<protein>
    <submittedName>
        <fullName evidence="1">Uncharacterized protein</fullName>
    </submittedName>
</protein>
<dbReference type="EMBL" id="JABBWK010000008">
    <property type="protein sequence ID" value="KAG1904900.1"/>
    <property type="molecule type" value="Genomic_DNA"/>
</dbReference>
<dbReference type="InterPro" id="IPR041078">
    <property type="entry name" value="Plavaka"/>
</dbReference>
<name>A0AAD4EER7_9AGAM</name>
<gene>
    <name evidence="1" type="ORF">F5891DRAFT_1126271</name>
</gene>
<dbReference type="Proteomes" id="UP001195769">
    <property type="component" value="Unassembled WGS sequence"/>
</dbReference>
<evidence type="ECO:0000313" key="1">
    <source>
        <dbReference type="EMBL" id="KAG1904900.1"/>
    </source>
</evidence>
<accession>A0AAD4EER7</accession>
<keyword evidence="2" id="KW-1185">Reference proteome</keyword>
<dbReference type="RefSeq" id="XP_041230475.1">
    <property type="nucleotide sequence ID" value="XM_041364071.1"/>
</dbReference>
<comment type="caution">
    <text evidence="1">The sequence shown here is derived from an EMBL/GenBank/DDBJ whole genome shotgun (WGS) entry which is preliminary data.</text>
</comment>
<reference evidence="1" key="1">
    <citation type="journal article" date="2020" name="New Phytol.">
        <title>Comparative genomics reveals dynamic genome evolution in host specialist ectomycorrhizal fungi.</title>
        <authorList>
            <person name="Lofgren L.A."/>
            <person name="Nguyen N.H."/>
            <person name="Vilgalys R."/>
            <person name="Ruytinx J."/>
            <person name="Liao H.L."/>
            <person name="Branco S."/>
            <person name="Kuo A."/>
            <person name="LaButti K."/>
            <person name="Lipzen A."/>
            <person name="Andreopoulos W."/>
            <person name="Pangilinan J."/>
            <person name="Riley R."/>
            <person name="Hundley H."/>
            <person name="Na H."/>
            <person name="Barry K."/>
            <person name="Grigoriev I.V."/>
            <person name="Stajich J.E."/>
            <person name="Kennedy P.G."/>
        </authorList>
    </citation>
    <scope>NUCLEOTIDE SEQUENCE</scope>
    <source>
        <strain evidence="1">FC203</strain>
    </source>
</reference>
<evidence type="ECO:0000313" key="2">
    <source>
        <dbReference type="Proteomes" id="UP001195769"/>
    </source>
</evidence>
<dbReference type="Pfam" id="PF18759">
    <property type="entry name" value="Plavaka"/>
    <property type="match status" value="1"/>
</dbReference>